<dbReference type="STRING" id="44576.SAMN05421881_10629"/>
<dbReference type="Pfam" id="PF01813">
    <property type="entry name" value="ATP-synt_D"/>
    <property type="match status" value="1"/>
</dbReference>
<name>A0A1H3MLQ5_9PROT</name>
<evidence type="ECO:0000313" key="4">
    <source>
        <dbReference type="EMBL" id="SDY77672.1"/>
    </source>
</evidence>
<evidence type="ECO:0000256" key="1">
    <source>
        <dbReference type="ARBA" id="ARBA00005850"/>
    </source>
</evidence>
<keyword evidence="5" id="KW-1185">Reference proteome</keyword>
<dbReference type="NCBIfam" id="TIGR00309">
    <property type="entry name" value="V_ATPase_subD"/>
    <property type="match status" value="1"/>
</dbReference>
<protein>
    <submittedName>
        <fullName evidence="4">V/A-type H+-transporting ATPase subunit D</fullName>
    </submittedName>
</protein>
<proteinExistence type="inferred from homology"/>
<dbReference type="EMBL" id="FNOY01000062">
    <property type="protein sequence ID" value="SDY77672.1"/>
    <property type="molecule type" value="Genomic_DNA"/>
</dbReference>
<dbReference type="Gene3D" id="1.10.287.3240">
    <property type="match status" value="1"/>
</dbReference>
<evidence type="ECO:0000256" key="3">
    <source>
        <dbReference type="ARBA" id="ARBA00023065"/>
    </source>
</evidence>
<keyword evidence="3" id="KW-0406">Ion transport</keyword>
<accession>A0A1H3MLQ5</accession>
<comment type="similarity">
    <text evidence="1">Belongs to the V-ATPase D subunit family.</text>
</comment>
<sequence length="199" mass="23014">MARLALSKASLHKEARQLAIYQRFLPSLDLKRKQLIAERSKARQALHETQARLTALQHTVSSELPMLADHEVGLEELVTLQRTELAEENLLGTRLPVLRSVQITQRVYSFLIRPHWVDRLQALMAEALTLRVRMQVQQERLRRLDKAVQKITQRVNLFDKVLIPRTRENIRKIGIFLADGERAAVVRAKLAKSRHLDRG</sequence>
<dbReference type="RefSeq" id="WP_090415408.1">
    <property type="nucleotide sequence ID" value="NZ_FNOY01000062.1"/>
</dbReference>
<gene>
    <name evidence="4" type="ORF">SAMN05421881_10629</name>
</gene>
<reference evidence="4 5" key="1">
    <citation type="submission" date="2016-10" db="EMBL/GenBank/DDBJ databases">
        <authorList>
            <person name="de Groot N.N."/>
        </authorList>
    </citation>
    <scope>NUCLEOTIDE SEQUENCE [LARGE SCALE GENOMIC DNA]</scope>
    <source>
        <strain evidence="4 5">Nm1</strain>
    </source>
</reference>
<keyword evidence="2" id="KW-0813">Transport</keyword>
<dbReference type="OrthoDB" id="5637912at2"/>
<dbReference type="PANTHER" id="PTHR11671">
    <property type="entry name" value="V-TYPE ATP SYNTHASE SUBUNIT D"/>
    <property type="match status" value="1"/>
</dbReference>
<evidence type="ECO:0000256" key="2">
    <source>
        <dbReference type="ARBA" id="ARBA00022448"/>
    </source>
</evidence>
<dbReference type="Proteomes" id="UP000198640">
    <property type="component" value="Unassembled WGS sequence"/>
</dbReference>
<dbReference type="InterPro" id="IPR002699">
    <property type="entry name" value="V_ATPase_D"/>
</dbReference>
<evidence type="ECO:0000313" key="5">
    <source>
        <dbReference type="Proteomes" id="UP000198640"/>
    </source>
</evidence>
<dbReference type="AlphaFoldDB" id="A0A1H3MLQ5"/>
<dbReference type="GO" id="GO:0046961">
    <property type="term" value="F:proton-transporting ATPase activity, rotational mechanism"/>
    <property type="evidence" value="ECO:0007669"/>
    <property type="project" value="InterPro"/>
</dbReference>
<organism evidence="4 5">
    <name type="scientific">Nitrosomonas halophila</name>
    <dbReference type="NCBI Taxonomy" id="44576"/>
    <lineage>
        <taxon>Bacteria</taxon>
        <taxon>Pseudomonadati</taxon>
        <taxon>Pseudomonadota</taxon>
        <taxon>Betaproteobacteria</taxon>
        <taxon>Nitrosomonadales</taxon>
        <taxon>Nitrosomonadaceae</taxon>
        <taxon>Nitrosomonas</taxon>
    </lineage>
</organism>